<dbReference type="Proteomes" id="UP000639403">
    <property type="component" value="Unassembled WGS sequence"/>
</dbReference>
<comment type="caution">
    <text evidence="1">The sequence shown here is derived from an EMBL/GenBank/DDBJ whole genome shotgun (WGS) entry which is preliminary data.</text>
</comment>
<protein>
    <submittedName>
        <fullName evidence="1">Uncharacterized protein</fullName>
    </submittedName>
</protein>
<dbReference type="AlphaFoldDB" id="A0A8H7TXF4"/>
<organism evidence="1 2">
    <name type="scientific">Rhodonia placenta</name>
    <dbReference type="NCBI Taxonomy" id="104341"/>
    <lineage>
        <taxon>Eukaryota</taxon>
        <taxon>Fungi</taxon>
        <taxon>Dikarya</taxon>
        <taxon>Basidiomycota</taxon>
        <taxon>Agaricomycotina</taxon>
        <taxon>Agaricomycetes</taxon>
        <taxon>Polyporales</taxon>
        <taxon>Adustoporiaceae</taxon>
        <taxon>Rhodonia</taxon>
    </lineage>
</organism>
<sequence>MNSLSFPPQSMQHSPNERLAAQQDTTSLLCTISLSQPGSMVW</sequence>
<reference evidence="1" key="2">
    <citation type="journal article" name="Front. Microbiol.">
        <title>Degradative Capacity of Two Strains of Rhodonia placenta: From Phenotype to Genotype.</title>
        <authorList>
            <person name="Kolle M."/>
            <person name="Horta M.A.C."/>
            <person name="Nowrousian M."/>
            <person name="Ohm R.A."/>
            <person name="Benz J.P."/>
            <person name="Pilgard A."/>
        </authorList>
    </citation>
    <scope>NUCLEOTIDE SEQUENCE</scope>
    <source>
        <strain evidence="1">FPRL280</strain>
    </source>
</reference>
<dbReference type="EMBL" id="JADOXO010000526">
    <property type="protein sequence ID" value="KAF9803152.1"/>
    <property type="molecule type" value="Genomic_DNA"/>
</dbReference>
<gene>
    <name evidence="1" type="ORF">IEO21_09739</name>
</gene>
<accession>A0A8H7TXF4</accession>
<name>A0A8H7TXF4_9APHY</name>
<evidence type="ECO:0000313" key="2">
    <source>
        <dbReference type="Proteomes" id="UP000639403"/>
    </source>
</evidence>
<evidence type="ECO:0000313" key="1">
    <source>
        <dbReference type="EMBL" id="KAF9803152.1"/>
    </source>
</evidence>
<proteinExistence type="predicted"/>
<reference evidence="1" key="1">
    <citation type="submission" date="2020-11" db="EMBL/GenBank/DDBJ databases">
        <authorList>
            <person name="Koelle M."/>
            <person name="Horta M.A.C."/>
            <person name="Nowrousian M."/>
            <person name="Ohm R.A."/>
            <person name="Benz P."/>
            <person name="Pilgard A."/>
        </authorList>
    </citation>
    <scope>NUCLEOTIDE SEQUENCE</scope>
    <source>
        <strain evidence="1">FPRL280</strain>
    </source>
</reference>